<dbReference type="SUPFAM" id="SSF51905">
    <property type="entry name" value="FAD/NAD(P)-binding domain"/>
    <property type="match status" value="1"/>
</dbReference>
<dbReference type="GO" id="GO:0008942">
    <property type="term" value="F:nitrite reductase [NAD(P)H] activity"/>
    <property type="evidence" value="ECO:0007669"/>
    <property type="project" value="UniProtKB-EC"/>
</dbReference>
<keyword evidence="8" id="KW-0285">Flavoprotein</keyword>
<dbReference type="Gene3D" id="3.90.480.20">
    <property type="match status" value="1"/>
</dbReference>
<dbReference type="Gene3D" id="3.50.50.60">
    <property type="entry name" value="FAD/NAD(P)-binding domain"/>
    <property type="match status" value="2"/>
</dbReference>
<evidence type="ECO:0000256" key="3">
    <source>
        <dbReference type="ARBA" id="ARBA00001974"/>
    </source>
</evidence>
<dbReference type="InterPro" id="IPR036922">
    <property type="entry name" value="Rieske_2Fe-2S_sf"/>
</dbReference>
<comment type="cofactor">
    <cofactor evidence="16">
        <name>[2Fe-2S] cluster</name>
        <dbReference type="ChEBI" id="CHEBI:190135"/>
    </cofactor>
</comment>
<dbReference type="InterPro" id="IPR017941">
    <property type="entry name" value="Rieske_2Fe-2S"/>
</dbReference>
<evidence type="ECO:0000259" key="21">
    <source>
        <dbReference type="PROSITE" id="PS51296"/>
    </source>
</evidence>
<feature type="domain" description="Rieske" evidence="21">
    <location>
        <begin position="933"/>
        <end position="1042"/>
    </location>
</feature>
<comment type="cofactor">
    <cofactor evidence="2">
        <name>[4Fe-4S] cluster</name>
        <dbReference type="ChEBI" id="CHEBI:49883"/>
    </cofactor>
</comment>
<dbReference type="InterPro" id="IPR023753">
    <property type="entry name" value="FAD/NAD-binding_dom"/>
</dbReference>
<evidence type="ECO:0000256" key="8">
    <source>
        <dbReference type="ARBA" id="ARBA00022630"/>
    </source>
</evidence>
<dbReference type="GO" id="GO:0051539">
    <property type="term" value="F:4 iron, 4 sulfur cluster binding"/>
    <property type="evidence" value="ECO:0007669"/>
    <property type="project" value="UniProtKB-KW"/>
</dbReference>
<dbReference type="InterPro" id="IPR005117">
    <property type="entry name" value="NiRdtase/SiRdtase_haem-b_fer"/>
</dbReference>
<name>A0A6A6AWY6_9PEZI</name>
<keyword evidence="10" id="KW-0479">Metal-binding</keyword>
<keyword evidence="9" id="KW-0001">2Fe-2S</keyword>
<dbReference type="GO" id="GO:0042128">
    <property type="term" value="P:nitrate assimilation"/>
    <property type="evidence" value="ECO:0007669"/>
    <property type="project" value="UniProtKB-UniPathway"/>
</dbReference>
<dbReference type="CDD" id="cd19944">
    <property type="entry name" value="NirB_Fer2_BFD-like_2"/>
    <property type="match status" value="1"/>
</dbReference>
<evidence type="ECO:0000256" key="6">
    <source>
        <dbReference type="ARBA" id="ARBA00022485"/>
    </source>
</evidence>
<evidence type="ECO:0000313" key="22">
    <source>
        <dbReference type="EMBL" id="KAF2136116.1"/>
    </source>
</evidence>
<gene>
    <name evidence="22" type="ORF">K452DRAFT_322624</name>
</gene>
<comment type="pathway">
    <text evidence="4">Nitrogen metabolism; nitrate reduction (assimilation).</text>
</comment>
<dbReference type="InterPro" id="IPR052034">
    <property type="entry name" value="NasD-like"/>
</dbReference>
<dbReference type="EC" id="1.7.1.4" evidence="19"/>
<evidence type="ECO:0000313" key="23">
    <source>
        <dbReference type="Proteomes" id="UP000799438"/>
    </source>
</evidence>
<evidence type="ECO:0000256" key="7">
    <source>
        <dbReference type="ARBA" id="ARBA00022617"/>
    </source>
</evidence>
<reference evidence="22" key="1">
    <citation type="journal article" date="2020" name="Stud. Mycol.">
        <title>101 Dothideomycetes genomes: a test case for predicting lifestyles and emergence of pathogens.</title>
        <authorList>
            <person name="Haridas S."/>
            <person name="Albert R."/>
            <person name="Binder M."/>
            <person name="Bloem J."/>
            <person name="Labutti K."/>
            <person name="Salamov A."/>
            <person name="Andreopoulos B."/>
            <person name="Baker S."/>
            <person name="Barry K."/>
            <person name="Bills G."/>
            <person name="Bluhm B."/>
            <person name="Cannon C."/>
            <person name="Castanera R."/>
            <person name="Culley D."/>
            <person name="Daum C."/>
            <person name="Ezra D."/>
            <person name="Gonzalez J."/>
            <person name="Henrissat B."/>
            <person name="Kuo A."/>
            <person name="Liang C."/>
            <person name="Lipzen A."/>
            <person name="Lutzoni F."/>
            <person name="Magnuson J."/>
            <person name="Mondo S."/>
            <person name="Nolan M."/>
            <person name="Ohm R."/>
            <person name="Pangilinan J."/>
            <person name="Park H.-J."/>
            <person name="Ramirez L."/>
            <person name="Alfaro M."/>
            <person name="Sun H."/>
            <person name="Tritt A."/>
            <person name="Yoshinaga Y."/>
            <person name="Zwiers L.-H."/>
            <person name="Turgeon B."/>
            <person name="Goodwin S."/>
            <person name="Spatafora J."/>
            <person name="Crous P."/>
            <person name="Grigoriev I."/>
        </authorList>
    </citation>
    <scope>NUCLEOTIDE SEQUENCE</scope>
    <source>
        <strain evidence="22">CBS 121167</strain>
    </source>
</reference>
<dbReference type="InterPro" id="IPR007419">
    <property type="entry name" value="BFD-like_2Fe2S-bd_dom"/>
</dbReference>
<dbReference type="InterPro" id="IPR045854">
    <property type="entry name" value="NO2/SO3_Rdtase_4Fe4S_sf"/>
</dbReference>
<comment type="cofactor">
    <cofactor evidence="3">
        <name>FAD</name>
        <dbReference type="ChEBI" id="CHEBI:57692"/>
    </cofactor>
</comment>
<evidence type="ECO:0000256" key="16">
    <source>
        <dbReference type="ARBA" id="ARBA00034078"/>
    </source>
</evidence>
<dbReference type="RefSeq" id="XP_033391834.1">
    <property type="nucleotide sequence ID" value="XM_033544530.1"/>
</dbReference>
<dbReference type="SUPFAM" id="SSF55124">
    <property type="entry name" value="Nitrite/Sulfite reductase N-terminal domain-like"/>
    <property type="match status" value="1"/>
</dbReference>
<dbReference type="InterPro" id="IPR041854">
    <property type="entry name" value="BFD-like_2Fe2S-bd_dom_sf"/>
</dbReference>
<dbReference type="UniPathway" id="UPA00653"/>
<dbReference type="Gene3D" id="3.30.413.10">
    <property type="entry name" value="Sulfite Reductase Hemoprotein, domain 1"/>
    <property type="match status" value="1"/>
</dbReference>
<dbReference type="InterPro" id="IPR012748">
    <property type="entry name" value="Rieske-like_NirD"/>
</dbReference>
<dbReference type="PRINTS" id="PR00368">
    <property type="entry name" value="FADPNR"/>
</dbReference>
<evidence type="ECO:0000256" key="14">
    <source>
        <dbReference type="ARBA" id="ARBA00023014"/>
    </source>
</evidence>
<dbReference type="PRINTS" id="PR00397">
    <property type="entry name" value="SIROHAEM"/>
</dbReference>
<keyword evidence="14" id="KW-0411">Iron-sulfur</keyword>
<dbReference type="GO" id="GO:0051537">
    <property type="term" value="F:2 iron, 2 sulfur cluster binding"/>
    <property type="evidence" value="ECO:0007669"/>
    <property type="project" value="UniProtKB-KW"/>
</dbReference>
<dbReference type="CDD" id="cd03529">
    <property type="entry name" value="Rieske_NirD"/>
    <property type="match status" value="1"/>
</dbReference>
<evidence type="ECO:0000256" key="19">
    <source>
        <dbReference type="ARBA" id="ARBA00066907"/>
    </source>
</evidence>
<evidence type="ECO:0000256" key="13">
    <source>
        <dbReference type="ARBA" id="ARBA00023004"/>
    </source>
</evidence>
<keyword evidence="15" id="KW-0534">Nitrate assimilation</keyword>
<dbReference type="InterPro" id="IPR006067">
    <property type="entry name" value="NO2/SO3_Rdtase_4Fe4S_dom"/>
</dbReference>
<keyword evidence="7" id="KW-0349">Heme</keyword>
<keyword evidence="23" id="KW-1185">Reference proteome</keyword>
<dbReference type="Pfam" id="PF07992">
    <property type="entry name" value="Pyr_redox_2"/>
    <property type="match status" value="1"/>
</dbReference>
<dbReference type="Pfam" id="PF03460">
    <property type="entry name" value="NIR_SIR_ferr"/>
    <property type="match status" value="1"/>
</dbReference>
<dbReference type="SUPFAM" id="SSF56014">
    <property type="entry name" value="Nitrite and sulphite reductase 4Fe-4S domain-like"/>
    <property type="match status" value="1"/>
</dbReference>
<dbReference type="PANTHER" id="PTHR43809:SF1">
    <property type="entry name" value="NITRITE REDUCTASE (NADH) LARGE SUBUNIT"/>
    <property type="match status" value="1"/>
</dbReference>
<evidence type="ECO:0000256" key="17">
    <source>
        <dbReference type="ARBA" id="ARBA00050114"/>
    </source>
</evidence>
<dbReference type="AlphaFoldDB" id="A0A6A6AWY6"/>
<dbReference type="GO" id="GO:0015980">
    <property type="term" value="P:energy derivation by oxidation of organic compounds"/>
    <property type="evidence" value="ECO:0007669"/>
    <property type="project" value="UniProtKB-ARBA"/>
</dbReference>
<dbReference type="Gene3D" id="2.102.10.10">
    <property type="entry name" value="Rieske [2Fe-2S] iron-sulphur domain"/>
    <property type="match status" value="1"/>
</dbReference>
<evidence type="ECO:0000256" key="15">
    <source>
        <dbReference type="ARBA" id="ARBA00023063"/>
    </source>
</evidence>
<dbReference type="InterPro" id="IPR036188">
    <property type="entry name" value="FAD/NAD-bd_sf"/>
</dbReference>
<dbReference type="EMBL" id="ML995533">
    <property type="protein sequence ID" value="KAF2136116.1"/>
    <property type="molecule type" value="Genomic_DNA"/>
</dbReference>
<keyword evidence="13" id="KW-0408">Iron</keyword>
<keyword evidence="11" id="KW-0274">FAD</keyword>
<evidence type="ECO:0000256" key="18">
    <source>
        <dbReference type="ARBA" id="ARBA00051413"/>
    </source>
</evidence>
<keyword evidence="12" id="KW-0560">Oxidoreductase</keyword>
<sequence length="1118" mass="123090">MSNSEWNDAEANRLPEKVEELRLNGELPQNTKRKRIVVVGLGMVGIAFIEKLLKLDVKRREYDIIVIGEEPHLAYNRVGLTSFFQHRQVENLYLNPKEWYASMPDGSLNYHINTLVTEIVHSEKVVKTAAGDVVPYDICVLATGSNALIPAHTPGWDAKGVFVYRTIDDLEKLIEFSATKKGTTGVVVGGGLLGLEAAKAMMDLEEFGKVKIIERSRWLLARQCDEEAGTMVADQVRDLGLDVLLSKRVGEITTNEKNEVTGVKYEDGEVMDCACVCFAIGVRPRDDLARKAGIKIADRGGIAVGDDLSTSIPDIYAIGECASWENQVYGLIAPGVEMADVLAFNLTQAKAHAPRKFKRPDLSTKLKLLGVEVASFGDYFADVDGPSIPLPPRAAGKNEESKKKDVLKALTEGPPAPPIKALVYKDPFQQVYKKYLFTLDGKYLLGGMMIGDTKDYIKLLPMVKNQKMLEVPPSEFIVGAQKEGGDDDLEDDAQVCSCHNVLKGDIVKSVKDGTCKSIGDVKSCTKAGTGCGGCMPLVQTIFNKTMESMGQEVKNHLCPHFEYSRADLFHIIYVKKLQSFAEVMKQCGKDPESVGCEGCKPTIGSILASLFNKHIVDKERRGLQDTNDKYLANMQRNGTFSVVPRMAGGEVTPEKLIIIGTVAKKYGLYCKVTGAQRLDMFGAKKQDLPAIWQELIDGGMESGHAYAKSLRTVKSCVGTTWCRFGIGDSVGMAVRLEERYKSIRGPHKFKGGVSGCVRECAEAQNKDFGLIATEKGFNIFVGGNGGAKPRHSELLAKDVPPDDVVPILDRYLSFYIRTADKLQRTARWIENLPGGIKYLREVILEDKLGICADLEKQMEQLVGSYFCEWTEVLKNPERRKQFTQFGNTEETMEPGVEKITERAQQRPAYWPADSATVDFRNQKWSELAWQPLIEAARFADAPTGDSVAVKRGETQLAVFKIHGRYYCTQQMCPHKRAFALADGLIGDAAPADGSTERKLWVSCPLHKRNYELGGKDAGKCGNDDSLSIATFEAEERKDGWVYVKLPTVEELDAVLATDKWRVKKGEGKDPFEALDKKLPAIGAKGRKVDGASGLPGGKGMEGKAKAILKGEEAGGLDW</sequence>
<dbReference type="Pfam" id="PF01077">
    <property type="entry name" value="NIR_SIR"/>
    <property type="match status" value="1"/>
</dbReference>
<dbReference type="PANTHER" id="PTHR43809">
    <property type="entry name" value="NITRITE REDUCTASE (NADH) LARGE SUBUNIT"/>
    <property type="match status" value="1"/>
</dbReference>
<dbReference type="Gene3D" id="1.10.10.1100">
    <property type="entry name" value="BFD-like [2Fe-2S]-binding domain"/>
    <property type="match status" value="1"/>
</dbReference>
<dbReference type="FunFam" id="1.10.10.1100:FF:000002">
    <property type="entry name" value="Nitrite reductase large subunit"/>
    <property type="match status" value="1"/>
</dbReference>
<evidence type="ECO:0000256" key="9">
    <source>
        <dbReference type="ARBA" id="ARBA00022714"/>
    </source>
</evidence>
<proteinExistence type="inferred from homology"/>
<dbReference type="GeneID" id="54302026"/>
<evidence type="ECO:0000256" key="20">
    <source>
        <dbReference type="ARBA" id="ARBA00070300"/>
    </source>
</evidence>
<dbReference type="SUPFAM" id="SSF50022">
    <property type="entry name" value="ISP domain"/>
    <property type="match status" value="1"/>
</dbReference>
<protein>
    <recommendedName>
        <fullName evidence="20">Nitrite reductase [NAD(P)H]</fullName>
        <ecNumber evidence="19">1.7.1.4</ecNumber>
    </recommendedName>
</protein>
<dbReference type="PROSITE" id="PS51296">
    <property type="entry name" value="RIESKE"/>
    <property type="match status" value="1"/>
</dbReference>
<dbReference type="Pfam" id="PF00355">
    <property type="entry name" value="Rieske"/>
    <property type="match status" value="1"/>
</dbReference>
<dbReference type="Proteomes" id="UP000799438">
    <property type="component" value="Unassembled WGS sequence"/>
</dbReference>
<accession>A0A6A6AWY6</accession>
<evidence type="ECO:0000256" key="4">
    <source>
        <dbReference type="ARBA" id="ARBA00005096"/>
    </source>
</evidence>
<dbReference type="InterPro" id="IPR036136">
    <property type="entry name" value="Nit/Sulf_reduc_fer-like_dom_sf"/>
</dbReference>
<dbReference type="NCBIfam" id="TIGR02378">
    <property type="entry name" value="nirD_assim_sml"/>
    <property type="match status" value="1"/>
</dbReference>
<evidence type="ECO:0000256" key="1">
    <source>
        <dbReference type="ARBA" id="ARBA00001929"/>
    </source>
</evidence>
<organism evidence="22 23">
    <name type="scientific">Aplosporella prunicola CBS 121167</name>
    <dbReference type="NCBI Taxonomy" id="1176127"/>
    <lineage>
        <taxon>Eukaryota</taxon>
        <taxon>Fungi</taxon>
        <taxon>Dikarya</taxon>
        <taxon>Ascomycota</taxon>
        <taxon>Pezizomycotina</taxon>
        <taxon>Dothideomycetes</taxon>
        <taxon>Dothideomycetes incertae sedis</taxon>
        <taxon>Botryosphaeriales</taxon>
        <taxon>Aplosporellaceae</taxon>
        <taxon>Aplosporella</taxon>
    </lineage>
</organism>
<comment type="catalytic activity">
    <reaction evidence="17">
        <text>NH4(+) + 3 NAD(+) + 2 H2O = nitrite + 3 NADH + 5 H(+)</text>
        <dbReference type="Rhea" id="RHEA:24628"/>
        <dbReference type="ChEBI" id="CHEBI:15377"/>
        <dbReference type="ChEBI" id="CHEBI:15378"/>
        <dbReference type="ChEBI" id="CHEBI:16301"/>
        <dbReference type="ChEBI" id="CHEBI:28938"/>
        <dbReference type="ChEBI" id="CHEBI:57540"/>
        <dbReference type="ChEBI" id="CHEBI:57945"/>
        <dbReference type="EC" id="1.7.1.4"/>
    </reaction>
</comment>
<evidence type="ECO:0000256" key="11">
    <source>
        <dbReference type="ARBA" id="ARBA00022827"/>
    </source>
</evidence>
<keyword evidence="6" id="KW-0004">4Fe-4S</keyword>
<dbReference type="OrthoDB" id="432169at2759"/>
<dbReference type="FunFam" id="3.30.413.10:FF:000007">
    <property type="entry name" value="Nitrite reductase [NAD(P)H] large subunit"/>
    <property type="match status" value="1"/>
</dbReference>
<comment type="catalytic activity">
    <reaction evidence="18">
        <text>NH4(+) + 3 NADP(+) + 2 H2O = nitrite + 3 NADPH + 5 H(+)</text>
        <dbReference type="Rhea" id="RHEA:24632"/>
        <dbReference type="ChEBI" id="CHEBI:15377"/>
        <dbReference type="ChEBI" id="CHEBI:15378"/>
        <dbReference type="ChEBI" id="CHEBI:16301"/>
        <dbReference type="ChEBI" id="CHEBI:28938"/>
        <dbReference type="ChEBI" id="CHEBI:57783"/>
        <dbReference type="ChEBI" id="CHEBI:58349"/>
        <dbReference type="EC" id="1.7.1.4"/>
    </reaction>
</comment>
<comment type="cofactor">
    <cofactor evidence="1">
        <name>siroheme</name>
        <dbReference type="ChEBI" id="CHEBI:60052"/>
    </cofactor>
</comment>
<evidence type="ECO:0000256" key="5">
    <source>
        <dbReference type="ARBA" id="ARBA00010429"/>
    </source>
</evidence>
<evidence type="ECO:0000256" key="12">
    <source>
        <dbReference type="ARBA" id="ARBA00023002"/>
    </source>
</evidence>
<evidence type="ECO:0000256" key="2">
    <source>
        <dbReference type="ARBA" id="ARBA00001966"/>
    </source>
</evidence>
<dbReference type="GO" id="GO:0020037">
    <property type="term" value="F:heme binding"/>
    <property type="evidence" value="ECO:0007669"/>
    <property type="project" value="InterPro"/>
</dbReference>
<comment type="similarity">
    <text evidence="5">Belongs to the nitrite and sulfite reductase 4Fe-4S domain family.</text>
</comment>
<dbReference type="InterPro" id="IPR006066">
    <property type="entry name" value="NO2/SO3_Rdtase_FeS/sirohaem_BS"/>
</dbReference>
<dbReference type="Pfam" id="PF04324">
    <property type="entry name" value="Fer2_BFD"/>
    <property type="match status" value="1"/>
</dbReference>
<evidence type="ECO:0000256" key="10">
    <source>
        <dbReference type="ARBA" id="ARBA00022723"/>
    </source>
</evidence>
<dbReference type="PROSITE" id="PS00365">
    <property type="entry name" value="NIR_SIR"/>
    <property type="match status" value="1"/>
</dbReference>
<dbReference type="GO" id="GO:0046872">
    <property type="term" value="F:metal ion binding"/>
    <property type="evidence" value="ECO:0007669"/>
    <property type="project" value="UniProtKB-KW"/>
</dbReference>